<keyword evidence="6" id="KW-0443">Lipid metabolism</keyword>
<dbReference type="GO" id="GO:0005737">
    <property type="term" value="C:cytoplasm"/>
    <property type="evidence" value="ECO:0007669"/>
    <property type="project" value="UniProtKB-SubCell"/>
</dbReference>
<dbReference type="HAMAP" id="MF_00019">
    <property type="entry name" value="PlsX"/>
    <property type="match status" value="1"/>
</dbReference>
<keyword evidence="11" id="KW-0012">Acyltransferase</keyword>
<evidence type="ECO:0000256" key="3">
    <source>
        <dbReference type="ARBA" id="ARBA00022490"/>
    </source>
</evidence>
<evidence type="ECO:0000256" key="6">
    <source>
        <dbReference type="ARBA" id="ARBA00023098"/>
    </source>
</evidence>
<dbReference type="EMBL" id="AUZX01010784">
    <property type="protein sequence ID" value="EQD46243.1"/>
    <property type="molecule type" value="Genomic_DNA"/>
</dbReference>
<dbReference type="PANTHER" id="PTHR30100">
    <property type="entry name" value="FATTY ACID/PHOSPHOLIPID SYNTHESIS PROTEIN PLSX"/>
    <property type="match status" value="1"/>
</dbReference>
<keyword evidence="7" id="KW-0594">Phospholipid biosynthesis</keyword>
<keyword evidence="8" id="KW-1208">Phospholipid metabolism</keyword>
<comment type="subcellular location">
    <subcellularLocation>
        <location evidence="2">Cytoplasm</location>
    </subcellularLocation>
</comment>
<accession>T0ZNJ1</accession>
<evidence type="ECO:0000256" key="8">
    <source>
        <dbReference type="ARBA" id="ARBA00023264"/>
    </source>
</evidence>
<dbReference type="Gene3D" id="3.40.718.10">
    <property type="entry name" value="Isopropylmalate Dehydrogenase"/>
    <property type="match status" value="1"/>
</dbReference>
<reference evidence="11" key="2">
    <citation type="journal article" date="2014" name="ISME J.">
        <title>Microbial stratification in low pH oxic and suboxic macroscopic growths along an acid mine drainage.</title>
        <authorList>
            <person name="Mendez-Garcia C."/>
            <person name="Mesa V."/>
            <person name="Sprenger R.R."/>
            <person name="Richter M."/>
            <person name="Diez M.S."/>
            <person name="Solano J."/>
            <person name="Bargiela R."/>
            <person name="Golyshina O.V."/>
            <person name="Manteca A."/>
            <person name="Ramos J.L."/>
            <person name="Gallego J.R."/>
            <person name="Llorente I."/>
            <person name="Martins Dos Santos V.A."/>
            <person name="Jensen O.N."/>
            <person name="Pelaez A.I."/>
            <person name="Sanchez J."/>
            <person name="Ferrer M."/>
        </authorList>
    </citation>
    <scope>NUCLEOTIDE SEQUENCE</scope>
</reference>
<sequence>MTAAMLGLGKIMRRPAIGALLPTFSGRPTLLLDAGASVDVRPEDLAEYAVVGSLYVENVLGVERPRVGLVNIGVEEEKGNEQVRTAYALLRELDINFVGNVEGRDVTAGEVDVLVCDGFVGNVVLKVVEGLGLGIFSMIREEIGQSFQSRLGGLLVRTRLRTLGRRLDYFNYGGAPMLGLEGSPDQ</sequence>
<proteinExistence type="inferred from homology"/>
<dbReference type="Pfam" id="PF02504">
    <property type="entry name" value="FA_synthesis"/>
    <property type="match status" value="1"/>
</dbReference>
<evidence type="ECO:0000256" key="10">
    <source>
        <dbReference type="ARBA" id="ARBA00046608"/>
    </source>
</evidence>
<comment type="subunit">
    <text evidence="10">Homodimer. Probably interacts with PlsY.</text>
</comment>
<dbReference type="PANTHER" id="PTHR30100:SF1">
    <property type="entry name" value="PHOSPHATE ACYLTRANSFERASE"/>
    <property type="match status" value="1"/>
</dbReference>
<dbReference type="GO" id="GO:0006633">
    <property type="term" value="P:fatty acid biosynthetic process"/>
    <property type="evidence" value="ECO:0007669"/>
    <property type="project" value="InterPro"/>
</dbReference>
<protein>
    <recommendedName>
        <fullName evidence="9">phosphate acyltransferase</fullName>
        <ecNumber evidence="9">2.3.1.274</ecNumber>
    </recommendedName>
</protein>
<gene>
    <name evidence="11" type="ORF">B1A_14682</name>
</gene>
<dbReference type="InterPro" id="IPR012281">
    <property type="entry name" value="Phospholipid_synth_PlsX-like"/>
</dbReference>
<feature type="non-terminal residue" evidence="11">
    <location>
        <position position="186"/>
    </location>
</feature>
<dbReference type="GO" id="GO:0043811">
    <property type="term" value="F:phosphate:acyl-[acyl carrier protein] acyltransferase activity"/>
    <property type="evidence" value="ECO:0007669"/>
    <property type="project" value="UniProtKB-EC"/>
</dbReference>
<evidence type="ECO:0000313" key="11">
    <source>
        <dbReference type="EMBL" id="EQD46243.1"/>
    </source>
</evidence>
<evidence type="ECO:0000256" key="5">
    <source>
        <dbReference type="ARBA" id="ARBA00022679"/>
    </source>
</evidence>
<dbReference type="GO" id="GO:0008654">
    <property type="term" value="P:phospholipid biosynthetic process"/>
    <property type="evidence" value="ECO:0007669"/>
    <property type="project" value="UniProtKB-KW"/>
</dbReference>
<dbReference type="InterPro" id="IPR003664">
    <property type="entry name" value="FA_synthesis"/>
</dbReference>
<comment type="catalytic activity">
    <reaction evidence="1">
        <text>a fatty acyl-[ACP] + phosphate = an acyl phosphate + holo-[ACP]</text>
        <dbReference type="Rhea" id="RHEA:42292"/>
        <dbReference type="Rhea" id="RHEA-COMP:9685"/>
        <dbReference type="Rhea" id="RHEA-COMP:14125"/>
        <dbReference type="ChEBI" id="CHEBI:43474"/>
        <dbReference type="ChEBI" id="CHEBI:59918"/>
        <dbReference type="ChEBI" id="CHEBI:64479"/>
        <dbReference type="ChEBI" id="CHEBI:138651"/>
        <dbReference type="EC" id="2.3.1.274"/>
    </reaction>
</comment>
<evidence type="ECO:0000256" key="2">
    <source>
        <dbReference type="ARBA" id="ARBA00004496"/>
    </source>
</evidence>
<evidence type="ECO:0000256" key="9">
    <source>
        <dbReference type="ARBA" id="ARBA00024069"/>
    </source>
</evidence>
<dbReference type="EC" id="2.3.1.274" evidence="9"/>
<evidence type="ECO:0000256" key="7">
    <source>
        <dbReference type="ARBA" id="ARBA00023209"/>
    </source>
</evidence>
<evidence type="ECO:0000256" key="4">
    <source>
        <dbReference type="ARBA" id="ARBA00022516"/>
    </source>
</evidence>
<comment type="caution">
    <text evidence="11">The sequence shown here is derived from an EMBL/GenBank/DDBJ whole genome shotgun (WGS) entry which is preliminary data.</text>
</comment>
<reference evidence="11" key="1">
    <citation type="submission" date="2013-08" db="EMBL/GenBank/DDBJ databases">
        <authorList>
            <person name="Mendez C."/>
            <person name="Richter M."/>
            <person name="Ferrer M."/>
            <person name="Sanchez J."/>
        </authorList>
    </citation>
    <scope>NUCLEOTIDE SEQUENCE</scope>
</reference>
<keyword evidence="4" id="KW-0444">Lipid biosynthesis</keyword>
<dbReference type="SUPFAM" id="SSF53659">
    <property type="entry name" value="Isocitrate/Isopropylmalate dehydrogenase-like"/>
    <property type="match status" value="1"/>
</dbReference>
<keyword evidence="5 11" id="KW-0808">Transferase</keyword>
<name>T0ZNJ1_9ZZZZ</name>
<organism evidence="11">
    <name type="scientific">mine drainage metagenome</name>
    <dbReference type="NCBI Taxonomy" id="410659"/>
    <lineage>
        <taxon>unclassified sequences</taxon>
        <taxon>metagenomes</taxon>
        <taxon>ecological metagenomes</taxon>
    </lineage>
</organism>
<dbReference type="AlphaFoldDB" id="T0ZNJ1"/>
<evidence type="ECO:0000256" key="1">
    <source>
        <dbReference type="ARBA" id="ARBA00001232"/>
    </source>
</evidence>
<keyword evidence="3" id="KW-0963">Cytoplasm</keyword>